<name>A0A0D2AVE7_9EURO</name>
<dbReference type="PANTHER" id="PTHR43056:SF10">
    <property type="entry name" value="COCE_NOND FAMILY, PUTATIVE (AFU_ORTHOLOGUE AFUA_7G00600)-RELATED"/>
    <property type="match status" value="1"/>
</dbReference>
<dbReference type="EMBL" id="KN847500">
    <property type="protein sequence ID" value="KIW10703.1"/>
    <property type="molecule type" value="Genomic_DNA"/>
</dbReference>
<gene>
    <name evidence="3" type="ORF">PV08_11667</name>
</gene>
<dbReference type="Proteomes" id="UP000053328">
    <property type="component" value="Unassembled WGS sequence"/>
</dbReference>
<reference evidence="3 4" key="1">
    <citation type="submission" date="2015-01" db="EMBL/GenBank/DDBJ databases">
        <title>The Genome Sequence of Exophiala spinifera CBS89968.</title>
        <authorList>
            <consortium name="The Broad Institute Genomics Platform"/>
            <person name="Cuomo C."/>
            <person name="de Hoog S."/>
            <person name="Gorbushina A."/>
            <person name="Stielow B."/>
            <person name="Teixiera M."/>
            <person name="Abouelleil A."/>
            <person name="Chapman S.B."/>
            <person name="Priest M."/>
            <person name="Young S.K."/>
            <person name="Wortman J."/>
            <person name="Nusbaum C."/>
            <person name="Birren B."/>
        </authorList>
    </citation>
    <scope>NUCLEOTIDE SEQUENCE [LARGE SCALE GENOMIC DNA]</scope>
    <source>
        <strain evidence="3 4">CBS 89968</strain>
    </source>
</reference>
<organism evidence="3 4">
    <name type="scientific">Exophiala spinifera</name>
    <dbReference type="NCBI Taxonomy" id="91928"/>
    <lineage>
        <taxon>Eukaryota</taxon>
        <taxon>Fungi</taxon>
        <taxon>Dikarya</taxon>
        <taxon>Ascomycota</taxon>
        <taxon>Pezizomycotina</taxon>
        <taxon>Eurotiomycetes</taxon>
        <taxon>Chaetothyriomycetidae</taxon>
        <taxon>Chaetothyriales</taxon>
        <taxon>Herpotrichiellaceae</taxon>
        <taxon>Exophiala</taxon>
    </lineage>
</organism>
<sequence>MANYSVADIAVLHTPSCAPTLPQANYDGIYEEAIVLPSGHRRTPQNRAFDVATIWERDVAFKTREGLILRADVFRPEFTTAQIPALVAWSPYGKSGTGSLDLTVVPGRAGIPIGMVSGFQSFEAFDPAEWVKYDYAVVNVDAQGILSSEGHHKWHGSAEGRDGYDIVEAIAALPWCNGRVALMGNSWLASAQWFIASMRPPHLTCILPLEGLSDVYRESLCRGGVPYLPFWTFLGYNLFGHKPREDTIAMIKQHPLMNGYWADKRAQAHLIDIPAYILASMSTSLHTVGSIRCFEDIPHQKKWLRMNATQEWHDLYQRETVDDLKMFLDFYTKDVPNGWEQTPQVRISVLRYNKPAITNVPFTSWPIPATVHQELYLSQGSSLVTTPVPTVGSQTYQSDVPALQTDADSGFTAFTHTFASLTTLIGPSRAVLYMSCEEHDDMDVFVILRKLNAAGEVLRNINIPVQDLVDIHSDVQVPLINTMQYIGPSGVLRASHRRLDPELTKPHWPAHDHSVEEKVPPGSIVKLEIGLWPAAIQFEAGESLSLRIAGHSMVLAEFEPLRGAFQTGNVGKHVVHFGGDYESKLILALVDI</sequence>
<keyword evidence="1" id="KW-0378">Hydrolase</keyword>
<feature type="domain" description="Xaa-Pro dipeptidyl-peptidase C-terminal" evidence="2">
    <location>
        <begin position="325"/>
        <end position="586"/>
    </location>
</feature>
<evidence type="ECO:0000259" key="2">
    <source>
        <dbReference type="SMART" id="SM00939"/>
    </source>
</evidence>
<dbReference type="Pfam" id="PF02129">
    <property type="entry name" value="Peptidase_S15"/>
    <property type="match status" value="1"/>
</dbReference>
<dbReference type="Gene3D" id="3.40.50.1820">
    <property type="entry name" value="alpha/beta hydrolase"/>
    <property type="match status" value="1"/>
</dbReference>
<keyword evidence="4" id="KW-1185">Reference proteome</keyword>
<dbReference type="InterPro" id="IPR005674">
    <property type="entry name" value="CocE/Ser_esterase"/>
</dbReference>
<dbReference type="InterPro" id="IPR029058">
    <property type="entry name" value="AB_hydrolase_fold"/>
</dbReference>
<dbReference type="InterPro" id="IPR013736">
    <property type="entry name" value="Xaa-Pro_dipept_C"/>
</dbReference>
<protein>
    <recommendedName>
        <fullName evidence="2">Xaa-Pro dipeptidyl-peptidase C-terminal domain-containing protein</fullName>
    </recommendedName>
</protein>
<dbReference type="Gene3D" id="2.60.120.260">
    <property type="entry name" value="Galactose-binding domain-like"/>
    <property type="match status" value="1"/>
</dbReference>
<accession>A0A0D2AVE7</accession>
<dbReference type="GO" id="GO:0008239">
    <property type="term" value="F:dipeptidyl-peptidase activity"/>
    <property type="evidence" value="ECO:0007669"/>
    <property type="project" value="InterPro"/>
</dbReference>
<dbReference type="VEuPathDB" id="FungiDB:PV08_11667"/>
<dbReference type="GeneID" id="27338750"/>
<dbReference type="OrthoDB" id="2578740at2759"/>
<dbReference type="Gene3D" id="1.10.3020.20">
    <property type="match status" value="1"/>
</dbReference>
<dbReference type="NCBIfam" id="TIGR00976">
    <property type="entry name" value="CocE_NonD"/>
    <property type="match status" value="1"/>
</dbReference>
<dbReference type="Pfam" id="PF08530">
    <property type="entry name" value="PepX_C"/>
    <property type="match status" value="1"/>
</dbReference>
<dbReference type="AlphaFoldDB" id="A0A0D2AVE7"/>
<dbReference type="SMART" id="SM00939">
    <property type="entry name" value="PepX_C"/>
    <property type="match status" value="1"/>
</dbReference>
<dbReference type="SUPFAM" id="SSF53474">
    <property type="entry name" value="alpha/beta-Hydrolases"/>
    <property type="match status" value="1"/>
</dbReference>
<dbReference type="RefSeq" id="XP_016230919.1">
    <property type="nucleotide sequence ID" value="XM_016385975.1"/>
</dbReference>
<proteinExistence type="predicted"/>
<dbReference type="InterPro" id="IPR000383">
    <property type="entry name" value="Xaa-Pro-like_dom"/>
</dbReference>
<evidence type="ECO:0000313" key="4">
    <source>
        <dbReference type="Proteomes" id="UP000053328"/>
    </source>
</evidence>
<dbReference type="InterPro" id="IPR008979">
    <property type="entry name" value="Galactose-bd-like_sf"/>
</dbReference>
<evidence type="ECO:0000256" key="1">
    <source>
        <dbReference type="ARBA" id="ARBA00022801"/>
    </source>
</evidence>
<evidence type="ECO:0000313" key="3">
    <source>
        <dbReference type="EMBL" id="KIW10703.1"/>
    </source>
</evidence>
<dbReference type="PANTHER" id="PTHR43056">
    <property type="entry name" value="PEPTIDASE S9 PROLYL OLIGOPEPTIDASE"/>
    <property type="match status" value="1"/>
</dbReference>
<dbReference type="SUPFAM" id="SSF49785">
    <property type="entry name" value="Galactose-binding domain-like"/>
    <property type="match status" value="1"/>
</dbReference>
<dbReference type="InterPro" id="IPR050585">
    <property type="entry name" value="Xaa-Pro_dipeptidyl-ppase/CocE"/>
</dbReference>
<dbReference type="HOGENOM" id="CLU_015590_3_0_1"/>